<proteinExistence type="predicted"/>
<accession>A0A7D9IXG9</accession>
<dbReference type="OrthoDB" id="10066679at2759"/>
<evidence type="ECO:0000313" key="1">
    <source>
        <dbReference type="EMBL" id="CAB4015682.1"/>
    </source>
</evidence>
<dbReference type="Pfam" id="PF02023">
    <property type="entry name" value="SCAN"/>
    <property type="match status" value="1"/>
</dbReference>
<organism evidence="1 2">
    <name type="scientific">Paramuricea clavata</name>
    <name type="common">Red gorgonian</name>
    <name type="synonym">Violescent sea-whip</name>
    <dbReference type="NCBI Taxonomy" id="317549"/>
    <lineage>
        <taxon>Eukaryota</taxon>
        <taxon>Metazoa</taxon>
        <taxon>Cnidaria</taxon>
        <taxon>Anthozoa</taxon>
        <taxon>Octocorallia</taxon>
        <taxon>Malacalcyonacea</taxon>
        <taxon>Plexauridae</taxon>
        <taxon>Paramuricea</taxon>
    </lineage>
</organism>
<gene>
    <name evidence="1" type="ORF">PACLA_8A045748</name>
</gene>
<dbReference type="InterPro" id="IPR036875">
    <property type="entry name" value="Znf_CCHC_sf"/>
</dbReference>
<reference evidence="1" key="1">
    <citation type="submission" date="2020-04" db="EMBL/GenBank/DDBJ databases">
        <authorList>
            <person name="Alioto T."/>
            <person name="Alioto T."/>
            <person name="Gomez Garrido J."/>
        </authorList>
    </citation>
    <scope>NUCLEOTIDE SEQUENCE</scope>
    <source>
        <strain evidence="1">A484AB</strain>
    </source>
</reference>
<sequence>MEKWIELGKEFGLKEKELLDFVKDQQEIERRKVDDDRQERQRERDVKKLEAREKEAMRRHELEMKQLEVQAVNTNGSVSEHHPGISTAKMPKLPQFIDGQDDLDSYLQRFERFAKGNKWNESIWATSLSALLTGKALDVYSRMSETAAVDYKELKEALLKRYNLTENGFRVRFRNSKPEEGESPEQFITRLKRYLTRWIDLAKTEKSFEALCELFVKEQLIDACPEDLAIYLRERDPENLDEAAKVAEQFLIAHGKKLHSPSKPPKGKYPPSGSTGNEKGGKSGGRMQCFTCGGYGDKAIECSKNPNKSPPKVEKRCFLCDRTGHLAREFKVMRDKKNTEKAGAALHDQGHPPENDTNLESCIHGDQLLLRNGKTLPFIKSGSVSLVDSTARKMPVVRGRVGEKIVDTLRDTGCSGVVVRRSLVADEQLTGRVGYMLLIDNTLREVPLAEITVDTPYLRGQVEAQCLPETIYDLIIGNVPGARAPDDPDPTWQEASAVTTRAQAKKSSTLKPLRIPEELRGSAVDRNDLSRLQKEDPSLEKYRSQTDPKKIHDGEVSFEEKNGILFRVFKIFDANGEQTTRQVVVPQPLRQQVMNVAHSSILGGHLGVKKTTDKITGNFYWPGIHGDITRFCQSCDICQRTVAKGNVSKTHRLSG</sequence>
<dbReference type="GO" id="GO:0003676">
    <property type="term" value="F:nucleic acid binding"/>
    <property type="evidence" value="ECO:0007669"/>
    <property type="project" value="InterPro"/>
</dbReference>
<dbReference type="Pfam" id="PF17921">
    <property type="entry name" value="Integrase_H2C2"/>
    <property type="match status" value="1"/>
</dbReference>
<dbReference type="Gene3D" id="1.10.4020.10">
    <property type="entry name" value="DNA breaking-rejoining enzymes"/>
    <property type="match status" value="1"/>
</dbReference>
<dbReference type="PANTHER" id="PTHR46888:SF1">
    <property type="entry name" value="RIBONUCLEASE H"/>
    <property type="match status" value="1"/>
</dbReference>
<protein>
    <submittedName>
        <fullName evidence="1">PREDICTED: uncharacterized protein LOC107340436</fullName>
    </submittedName>
</protein>
<dbReference type="Gene3D" id="1.10.340.70">
    <property type="match status" value="1"/>
</dbReference>
<dbReference type="GO" id="GO:0008270">
    <property type="term" value="F:zinc ion binding"/>
    <property type="evidence" value="ECO:0007669"/>
    <property type="project" value="InterPro"/>
</dbReference>
<comment type="caution">
    <text evidence="1">The sequence shown here is derived from an EMBL/GenBank/DDBJ whole genome shotgun (WGS) entry which is preliminary data.</text>
</comment>
<dbReference type="InterPro" id="IPR038269">
    <property type="entry name" value="SCAN_sf"/>
</dbReference>
<dbReference type="InterPro" id="IPR041588">
    <property type="entry name" value="Integrase_H2C2"/>
</dbReference>
<dbReference type="EMBL" id="CACRXK020008804">
    <property type="protein sequence ID" value="CAB4015682.1"/>
    <property type="molecule type" value="Genomic_DNA"/>
</dbReference>
<dbReference type="SUPFAM" id="SSF57756">
    <property type="entry name" value="Retrovirus zinc finger-like domains"/>
    <property type="match status" value="1"/>
</dbReference>
<dbReference type="Gene3D" id="4.10.60.10">
    <property type="entry name" value="Zinc finger, CCHC-type"/>
    <property type="match status" value="1"/>
</dbReference>
<evidence type="ECO:0000313" key="2">
    <source>
        <dbReference type="Proteomes" id="UP001152795"/>
    </source>
</evidence>
<dbReference type="PANTHER" id="PTHR46888">
    <property type="entry name" value="ZINC KNUCKLE DOMAINCONTAINING PROTEIN-RELATED"/>
    <property type="match status" value="1"/>
</dbReference>
<keyword evidence="2" id="KW-1185">Reference proteome</keyword>
<name>A0A7D9IXG9_PARCT</name>
<dbReference type="SUPFAM" id="SSF47353">
    <property type="entry name" value="Retrovirus capsid dimerization domain-like"/>
    <property type="match status" value="1"/>
</dbReference>
<dbReference type="PROSITE" id="PS50804">
    <property type="entry name" value="SCAN_BOX"/>
    <property type="match status" value="1"/>
</dbReference>
<dbReference type="FunFam" id="1.10.340.70:FF:000001">
    <property type="entry name" value="Retrovirus-related Pol polyprotein from transposon gypsy-like Protein"/>
    <property type="match status" value="1"/>
</dbReference>
<dbReference type="InterPro" id="IPR003309">
    <property type="entry name" value="SCAN_dom"/>
</dbReference>
<dbReference type="AlphaFoldDB" id="A0A7D9IXG9"/>
<dbReference type="Proteomes" id="UP001152795">
    <property type="component" value="Unassembled WGS sequence"/>
</dbReference>